<comment type="caution">
    <text evidence="2">The sequence shown here is derived from an EMBL/GenBank/DDBJ whole genome shotgun (WGS) entry which is preliminary data.</text>
</comment>
<feature type="non-terminal residue" evidence="2">
    <location>
        <position position="165"/>
    </location>
</feature>
<organism evidence="2 3">
    <name type="scientific">Rhodocollybia butyracea</name>
    <dbReference type="NCBI Taxonomy" id="206335"/>
    <lineage>
        <taxon>Eukaryota</taxon>
        <taxon>Fungi</taxon>
        <taxon>Dikarya</taxon>
        <taxon>Basidiomycota</taxon>
        <taxon>Agaricomycotina</taxon>
        <taxon>Agaricomycetes</taxon>
        <taxon>Agaricomycetidae</taxon>
        <taxon>Agaricales</taxon>
        <taxon>Marasmiineae</taxon>
        <taxon>Omphalotaceae</taxon>
        <taxon>Rhodocollybia</taxon>
    </lineage>
</organism>
<dbReference type="OrthoDB" id="3266451at2759"/>
<dbReference type="Gene3D" id="1.20.1280.50">
    <property type="match status" value="1"/>
</dbReference>
<dbReference type="SUPFAM" id="SSF81383">
    <property type="entry name" value="F-box domain"/>
    <property type="match status" value="1"/>
</dbReference>
<dbReference type="AlphaFoldDB" id="A0A9P5TZQ7"/>
<evidence type="ECO:0008006" key="4">
    <source>
        <dbReference type="Google" id="ProtNLM"/>
    </source>
</evidence>
<gene>
    <name evidence="2" type="ORF">BDP27DRAFT_1272992</name>
</gene>
<evidence type="ECO:0000313" key="2">
    <source>
        <dbReference type="EMBL" id="KAF9060529.1"/>
    </source>
</evidence>
<dbReference type="EMBL" id="JADNRY010000239">
    <property type="protein sequence ID" value="KAF9060529.1"/>
    <property type="molecule type" value="Genomic_DNA"/>
</dbReference>
<evidence type="ECO:0000256" key="1">
    <source>
        <dbReference type="SAM" id="Coils"/>
    </source>
</evidence>
<evidence type="ECO:0000313" key="3">
    <source>
        <dbReference type="Proteomes" id="UP000772434"/>
    </source>
</evidence>
<feature type="coiled-coil region" evidence="1">
    <location>
        <begin position="25"/>
        <end position="52"/>
    </location>
</feature>
<proteinExistence type="predicted"/>
<keyword evidence="1" id="KW-0175">Coiled coil</keyword>
<keyword evidence="3" id="KW-1185">Reference proteome</keyword>
<protein>
    <recommendedName>
        <fullName evidence="4">F-box domain-containing protein</fullName>
    </recommendedName>
</protein>
<sequence>MYNLRFEFGPSVVTAERAHELRTILALAEKDIEDHASEMARLERQRDMLSSLLSPMRKLPNETLSHIFQYVCEENLIQCYPWPGSRPPTEMTSPVITYLPSMAIGSVCSRWRALVLSSPSLWANITVNTHNMSLDEAQNLVSFVDTVTRYLSRSGDSPLKLALTI</sequence>
<accession>A0A9P5TZQ7</accession>
<reference evidence="2" key="1">
    <citation type="submission" date="2020-11" db="EMBL/GenBank/DDBJ databases">
        <authorList>
            <consortium name="DOE Joint Genome Institute"/>
            <person name="Ahrendt S."/>
            <person name="Riley R."/>
            <person name="Andreopoulos W."/>
            <person name="Labutti K."/>
            <person name="Pangilinan J."/>
            <person name="Ruiz-Duenas F.J."/>
            <person name="Barrasa J.M."/>
            <person name="Sanchez-Garcia M."/>
            <person name="Camarero S."/>
            <person name="Miyauchi S."/>
            <person name="Serrano A."/>
            <person name="Linde D."/>
            <person name="Babiker R."/>
            <person name="Drula E."/>
            <person name="Ayuso-Fernandez I."/>
            <person name="Pacheco R."/>
            <person name="Padilla G."/>
            <person name="Ferreira P."/>
            <person name="Barriuso J."/>
            <person name="Kellner H."/>
            <person name="Castanera R."/>
            <person name="Alfaro M."/>
            <person name="Ramirez L."/>
            <person name="Pisabarro A.G."/>
            <person name="Kuo A."/>
            <person name="Tritt A."/>
            <person name="Lipzen A."/>
            <person name="He G."/>
            <person name="Yan M."/>
            <person name="Ng V."/>
            <person name="Cullen D."/>
            <person name="Martin F."/>
            <person name="Rosso M.-N."/>
            <person name="Henrissat B."/>
            <person name="Hibbett D."/>
            <person name="Martinez A.T."/>
            <person name="Grigoriev I.V."/>
        </authorList>
    </citation>
    <scope>NUCLEOTIDE SEQUENCE</scope>
    <source>
        <strain evidence="2">AH 40177</strain>
    </source>
</reference>
<dbReference type="Proteomes" id="UP000772434">
    <property type="component" value="Unassembled WGS sequence"/>
</dbReference>
<name>A0A9P5TZQ7_9AGAR</name>
<dbReference type="InterPro" id="IPR036047">
    <property type="entry name" value="F-box-like_dom_sf"/>
</dbReference>